<evidence type="ECO:0000256" key="1">
    <source>
        <dbReference type="ARBA" id="ARBA00023015"/>
    </source>
</evidence>
<evidence type="ECO:0008006" key="7">
    <source>
        <dbReference type="Google" id="ProtNLM"/>
    </source>
</evidence>
<reference evidence="6" key="1">
    <citation type="journal article" date="2012" name="J. Am. Chem. Soc.">
        <title>Identification and characterization of the echinocandin B biosynthetic gene cluster from Emericella rugulosa NRRL 11440.</title>
        <authorList>
            <person name="Cacho R.A."/>
            <person name="Jiang W."/>
            <person name="Chooi Y.H."/>
            <person name="Walsh C.T."/>
            <person name="Tang Y."/>
        </authorList>
    </citation>
    <scope>NUCLEOTIDE SEQUENCE</scope>
    <source>
        <strain evidence="6">NRRL 11440</strain>
    </source>
</reference>
<dbReference type="AlphaFoldDB" id="K0E4F0"/>
<keyword evidence="1" id="KW-0805">Transcription regulation</keyword>
<dbReference type="PANTHER" id="PTHR31069:SF32">
    <property type="entry name" value="ARGININE METABOLISM REGULATION PROTEIN II"/>
    <property type="match status" value="1"/>
</dbReference>
<accession>K0E4F0</accession>
<organism evidence="6">
    <name type="scientific">Aspergillus rugulosus</name>
    <name type="common">Emericella rugulosa</name>
    <dbReference type="NCBI Taxonomy" id="41736"/>
    <lineage>
        <taxon>Eukaryota</taxon>
        <taxon>Fungi</taxon>
        <taxon>Dikarya</taxon>
        <taxon>Ascomycota</taxon>
        <taxon>Pezizomycotina</taxon>
        <taxon>Eurotiomycetes</taxon>
        <taxon>Eurotiomycetidae</taxon>
        <taxon>Eurotiales</taxon>
        <taxon>Aspergillaceae</taxon>
        <taxon>Aspergillus</taxon>
        <taxon>Aspergillus subgen. Nidulantes</taxon>
    </lineage>
</organism>
<sequence>MAKAGDGPVLPPHLKLSFSSWSTSAASLQLPSPGDDRAGMESGWCKQDKTTKIFILHGVPLPRALAPFALKLTCDETPVACRACQRAGLDCAGYDVRLIWNAGPNTSRRRIKPYRLGCAPMTEAQVVRALVTIEKSTTNSIGPFSVFASQPPSAICSDTPERSHSLLPSEEYAEAIFTDSTGHACCTPSQSTDGSTADSNIDHQQAAAQTSSSPVEELPTHHFPDGSSGLPHRSTEFSIPVDDIDSWGGTWVVSSEQTLTSGFSGGLQLANRSLDAGNRKFRFHQPFVSSSPPPLDTHGIPSTPGHVGSSCDPSILEGNGRSPQDPVAGNRGLISLDCDLASTMVENTTATMLMDHYIQHVVHLMQPVSHPRNPFKTVYLPLALHGSSQLERSGHRSQLQSASIAAFHSLLSTAAANLQRMQGEQEALEQLACHHKQRSLIALQNALATKSTPYRDLMTAILSLVSADIMDGGMDDHWIHLEAGIKLLASRHYSLLVSRETSLLNNICKMLHLFGRTTRIHTERRAWPGYDYVPRGADFDTLEPSIEFIYGITTSIAGAIFRIYRLSQYLAYYREQGRPYPDSLLQSCETLGDELCSYTINSESFAEMDSTEAEPYMIDIARAQAKAFQGAARIYYYRSIQQCARSRLHHEQQEVLAALNEAENHKITFGKDGALPAPISWPAFVASCEAVGEQRRQWDGWWSRVRVYGMGNYSKQHATVHRVWRSLDADPDESMDWREALAAMGIRILPV</sequence>
<dbReference type="InterPro" id="IPR021858">
    <property type="entry name" value="Fun_TF"/>
</dbReference>
<dbReference type="PANTHER" id="PTHR31069">
    <property type="entry name" value="OLEATE-ACTIVATED TRANSCRIPTION FACTOR 1-RELATED"/>
    <property type="match status" value="1"/>
</dbReference>
<feature type="region of interest" description="Disordered" evidence="5">
    <location>
        <begin position="184"/>
        <end position="236"/>
    </location>
</feature>
<keyword evidence="3" id="KW-0804">Transcription</keyword>
<evidence type="ECO:0000256" key="4">
    <source>
        <dbReference type="ARBA" id="ARBA00023242"/>
    </source>
</evidence>
<evidence type="ECO:0000313" key="6">
    <source>
        <dbReference type="EMBL" id="AFT91403.1"/>
    </source>
</evidence>
<keyword evidence="4" id="KW-0539">Nucleus</keyword>
<evidence type="ECO:0000256" key="3">
    <source>
        <dbReference type="ARBA" id="ARBA00023163"/>
    </source>
</evidence>
<protein>
    <recommendedName>
        <fullName evidence="7">Zn(2)-C6 fungal-type domain-containing protein</fullName>
    </recommendedName>
</protein>
<feature type="compositionally biased region" description="Polar residues" evidence="5">
    <location>
        <begin position="187"/>
        <end position="214"/>
    </location>
</feature>
<dbReference type="GO" id="GO:0003677">
    <property type="term" value="F:DNA binding"/>
    <property type="evidence" value="ECO:0007669"/>
    <property type="project" value="UniProtKB-KW"/>
</dbReference>
<evidence type="ECO:0000256" key="2">
    <source>
        <dbReference type="ARBA" id="ARBA00023125"/>
    </source>
</evidence>
<name>K0E4F0_ASPRU</name>
<evidence type="ECO:0000256" key="5">
    <source>
        <dbReference type="SAM" id="MobiDB-lite"/>
    </source>
</evidence>
<keyword evidence="2" id="KW-0238">DNA-binding</keyword>
<dbReference type="Pfam" id="PF11951">
    <property type="entry name" value="Fungal_trans_2"/>
    <property type="match status" value="1"/>
</dbReference>
<dbReference type="EMBL" id="JX421685">
    <property type="protein sequence ID" value="AFT91403.1"/>
    <property type="molecule type" value="Genomic_DNA"/>
</dbReference>
<proteinExistence type="predicted"/>
<dbReference type="InterPro" id="IPR050675">
    <property type="entry name" value="OAF3"/>
</dbReference>